<protein>
    <submittedName>
        <fullName evidence="1">Predicted protein</fullName>
    </submittedName>
</protein>
<dbReference type="AlphaFoldDB" id="E4ZMI3"/>
<reference evidence="2" key="1">
    <citation type="journal article" date="2011" name="Nat. Commun.">
        <title>Effector diversification within compartments of the Leptosphaeria maculans genome affected by Repeat-Induced Point mutations.</title>
        <authorList>
            <person name="Rouxel T."/>
            <person name="Grandaubert J."/>
            <person name="Hane J.K."/>
            <person name="Hoede C."/>
            <person name="van de Wouw A.P."/>
            <person name="Couloux A."/>
            <person name="Dominguez V."/>
            <person name="Anthouard V."/>
            <person name="Bally P."/>
            <person name="Bourras S."/>
            <person name="Cozijnsen A.J."/>
            <person name="Ciuffetti L.M."/>
            <person name="Degrave A."/>
            <person name="Dilmaghani A."/>
            <person name="Duret L."/>
            <person name="Fudal I."/>
            <person name="Goodwin S.B."/>
            <person name="Gout L."/>
            <person name="Glaser N."/>
            <person name="Linglin J."/>
            <person name="Kema G.H.J."/>
            <person name="Lapalu N."/>
            <person name="Lawrence C.B."/>
            <person name="May K."/>
            <person name="Meyer M."/>
            <person name="Ollivier B."/>
            <person name="Poulain J."/>
            <person name="Schoch C.L."/>
            <person name="Simon A."/>
            <person name="Spatafora J.W."/>
            <person name="Stachowiak A."/>
            <person name="Turgeon B.G."/>
            <person name="Tyler B.M."/>
            <person name="Vincent D."/>
            <person name="Weissenbach J."/>
            <person name="Amselem J."/>
            <person name="Quesneville H."/>
            <person name="Oliver R.P."/>
            <person name="Wincker P."/>
            <person name="Balesdent M.-H."/>
            <person name="Howlett B.J."/>
        </authorList>
    </citation>
    <scope>NUCLEOTIDE SEQUENCE [LARGE SCALE GENOMIC DNA]</scope>
    <source>
        <strain evidence="2">JN3 / isolate v23.1.3 / race Av1-4-5-6-7-8</strain>
    </source>
</reference>
<gene>
    <name evidence="1" type="ORF">LEMA_P055580.1</name>
</gene>
<organism evidence="2">
    <name type="scientific">Leptosphaeria maculans (strain JN3 / isolate v23.1.3 / race Av1-4-5-6-7-8)</name>
    <name type="common">Blackleg fungus</name>
    <name type="synonym">Phoma lingam</name>
    <dbReference type="NCBI Taxonomy" id="985895"/>
    <lineage>
        <taxon>Eukaryota</taxon>
        <taxon>Fungi</taxon>
        <taxon>Dikarya</taxon>
        <taxon>Ascomycota</taxon>
        <taxon>Pezizomycotina</taxon>
        <taxon>Dothideomycetes</taxon>
        <taxon>Pleosporomycetidae</taxon>
        <taxon>Pleosporales</taxon>
        <taxon>Pleosporineae</taxon>
        <taxon>Leptosphaeriaceae</taxon>
        <taxon>Plenodomus</taxon>
        <taxon>Plenodomus lingam/Leptosphaeria maculans species complex</taxon>
    </lineage>
</organism>
<dbReference type="EMBL" id="FP929094">
    <property type="protein sequence ID" value="CBX92852.1"/>
    <property type="molecule type" value="Genomic_DNA"/>
</dbReference>
<evidence type="ECO:0000313" key="1">
    <source>
        <dbReference type="EMBL" id="CBX92852.1"/>
    </source>
</evidence>
<dbReference type="HOGENOM" id="CLU_1886137_0_0_1"/>
<name>E4ZMI3_LEPMJ</name>
<evidence type="ECO:0000313" key="2">
    <source>
        <dbReference type="Proteomes" id="UP000002668"/>
    </source>
</evidence>
<dbReference type="VEuPathDB" id="FungiDB:LEMA_P055580.1"/>
<proteinExistence type="predicted"/>
<keyword evidence="2" id="KW-1185">Reference proteome</keyword>
<dbReference type="Proteomes" id="UP000002668">
    <property type="component" value="Genome"/>
</dbReference>
<sequence length="135" mass="14946">MRVHFFSCAGAATEQIAGRNLLWYKRDRMFEQGATCSGNLTPFPSCFLPWPVRASIMTSTPSRLPSINGPYDTRRMNQESVAAIARLANFAKKRMNLPGLSDGQRRVMPVTDDGHATISVRPQTRDGMSKQTLGA</sequence>
<accession>E4ZMI3</accession>
<dbReference type="InParanoid" id="E4ZMI3"/>